<dbReference type="Proteomes" id="UP000286246">
    <property type="component" value="Unassembled WGS sequence"/>
</dbReference>
<evidence type="ECO:0000313" key="1">
    <source>
        <dbReference type="EMBL" id="RKE46796.1"/>
    </source>
</evidence>
<gene>
    <name evidence="1" type="ORF">DFQ12_3950</name>
</gene>
<comment type="caution">
    <text evidence="1">The sequence shown here is derived from an EMBL/GenBank/DDBJ whole genome shotgun (WGS) entry which is preliminary data.</text>
</comment>
<keyword evidence="2" id="KW-1185">Reference proteome</keyword>
<accession>A0A420AQQ9</accession>
<organism evidence="1 2">
    <name type="scientific">Sphingobacterium detergens</name>
    <dbReference type="NCBI Taxonomy" id="1145106"/>
    <lineage>
        <taxon>Bacteria</taxon>
        <taxon>Pseudomonadati</taxon>
        <taxon>Bacteroidota</taxon>
        <taxon>Sphingobacteriia</taxon>
        <taxon>Sphingobacteriales</taxon>
        <taxon>Sphingobacteriaceae</taxon>
        <taxon>Sphingobacterium</taxon>
    </lineage>
</organism>
<name>A0A420AQQ9_SPHD1</name>
<dbReference type="EMBL" id="RAPY01000004">
    <property type="protein sequence ID" value="RKE46796.1"/>
    <property type="molecule type" value="Genomic_DNA"/>
</dbReference>
<dbReference type="AlphaFoldDB" id="A0A420AQQ9"/>
<protein>
    <submittedName>
        <fullName evidence="1">Uncharacterized protein</fullName>
    </submittedName>
</protein>
<sequence length="42" mass="4980">MKVENIYGFQKANLTFSHFFTKYIKGMTHKTFLNKSKKTSFS</sequence>
<proteinExistence type="predicted"/>
<reference evidence="1 2" key="1">
    <citation type="submission" date="2018-09" db="EMBL/GenBank/DDBJ databases">
        <title>Genomic Encyclopedia of Type Strains, Phase III (KMG-III): the genomes of soil and plant-associated and newly described type strains.</title>
        <authorList>
            <person name="Whitman W."/>
        </authorList>
    </citation>
    <scope>NUCLEOTIDE SEQUENCE [LARGE SCALE GENOMIC DNA]</scope>
    <source>
        <strain evidence="1 2">CECT 7938</strain>
    </source>
</reference>
<evidence type="ECO:0000313" key="2">
    <source>
        <dbReference type="Proteomes" id="UP000286246"/>
    </source>
</evidence>